<dbReference type="InterPro" id="IPR036162">
    <property type="entry name" value="Resolvase-like_N_sf"/>
</dbReference>
<accession>A0A1G2G1M4</accession>
<dbReference type="GO" id="GO:0015074">
    <property type="term" value="P:DNA integration"/>
    <property type="evidence" value="ECO:0007669"/>
    <property type="project" value="UniProtKB-KW"/>
</dbReference>
<dbReference type="CDD" id="cd00338">
    <property type="entry name" value="Ser_Recombinase"/>
    <property type="match status" value="1"/>
</dbReference>
<dbReference type="InterPro" id="IPR006118">
    <property type="entry name" value="Recombinase_CS"/>
</dbReference>
<dbReference type="Pfam" id="PF00239">
    <property type="entry name" value="Resolvase"/>
    <property type="match status" value="1"/>
</dbReference>
<protein>
    <recommendedName>
        <fullName evidence="11">Resolvase</fullName>
    </recommendedName>
</protein>
<keyword evidence="3" id="KW-0233">DNA recombination</keyword>
<keyword evidence="1" id="KW-0229">DNA integration</keyword>
<evidence type="ECO:0000313" key="9">
    <source>
        <dbReference type="EMBL" id="OGZ44203.1"/>
    </source>
</evidence>
<dbReference type="Proteomes" id="UP000177785">
    <property type="component" value="Unassembled WGS sequence"/>
</dbReference>
<feature type="region of interest" description="Disordered" evidence="6">
    <location>
        <begin position="493"/>
        <end position="515"/>
    </location>
</feature>
<dbReference type="EMBL" id="MHNL01000025">
    <property type="protein sequence ID" value="OGZ44203.1"/>
    <property type="molecule type" value="Genomic_DNA"/>
</dbReference>
<dbReference type="GO" id="GO:0000150">
    <property type="term" value="F:DNA strand exchange activity"/>
    <property type="evidence" value="ECO:0007669"/>
    <property type="project" value="InterPro"/>
</dbReference>
<dbReference type="InterPro" id="IPR050639">
    <property type="entry name" value="SSR_resolvase"/>
</dbReference>
<dbReference type="SMART" id="SM00857">
    <property type="entry name" value="Resolvase"/>
    <property type="match status" value="1"/>
</dbReference>
<dbReference type="InterPro" id="IPR038109">
    <property type="entry name" value="DNA_bind_recomb_sf"/>
</dbReference>
<dbReference type="PROSITE" id="PS51737">
    <property type="entry name" value="RECOMBINASE_DNA_BIND"/>
    <property type="match status" value="1"/>
</dbReference>
<organism evidence="9 10">
    <name type="scientific">Candidatus Ryanbacteria bacterium RIFCSPHIGHO2_01_FULL_48_27</name>
    <dbReference type="NCBI Taxonomy" id="1802115"/>
    <lineage>
        <taxon>Bacteria</taxon>
        <taxon>Candidatus Ryaniibacteriota</taxon>
    </lineage>
</organism>
<feature type="active site" description="O-(5'-phospho-DNA)-serine intermediate" evidence="4 5">
    <location>
        <position position="10"/>
    </location>
</feature>
<dbReference type="SUPFAM" id="SSF53041">
    <property type="entry name" value="Resolvase-like"/>
    <property type="match status" value="1"/>
</dbReference>
<evidence type="ECO:0000256" key="1">
    <source>
        <dbReference type="ARBA" id="ARBA00022908"/>
    </source>
</evidence>
<reference evidence="9 10" key="1">
    <citation type="journal article" date="2016" name="Nat. Commun.">
        <title>Thousands of microbial genomes shed light on interconnected biogeochemical processes in an aquifer system.</title>
        <authorList>
            <person name="Anantharaman K."/>
            <person name="Brown C.T."/>
            <person name="Hug L.A."/>
            <person name="Sharon I."/>
            <person name="Castelle C.J."/>
            <person name="Probst A.J."/>
            <person name="Thomas B.C."/>
            <person name="Singh A."/>
            <person name="Wilkins M.J."/>
            <person name="Karaoz U."/>
            <person name="Brodie E.L."/>
            <person name="Williams K.H."/>
            <person name="Hubbard S.S."/>
            <person name="Banfield J.F."/>
        </authorList>
    </citation>
    <scope>NUCLEOTIDE SEQUENCE [LARGE SCALE GENOMIC DNA]</scope>
</reference>
<evidence type="ECO:0000256" key="5">
    <source>
        <dbReference type="PROSITE-ProRule" id="PRU10137"/>
    </source>
</evidence>
<evidence type="ECO:0000259" key="7">
    <source>
        <dbReference type="PROSITE" id="PS51736"/>
    </source>
</evidence>
<evidence type="ECO:0008006" key="11">
    <source>
        <dbReference type="Google" id="ProtNLM"/>
    </source>
</evidence>
<evidence type="ECO:0000256" key="2">
    <source>
        <dbReference type="ARBA" id="ARBA00023125"/>
    </source>
</evidence>
<sequence>MKAVSYARVSSREQEETGYSLESQIKSAEEYASRKEIEIRKVFRVSESASGKQTRKTFLEMLQYAARNGIDIILCEKIDRLTRNLKDAAVVDDWVHEKEAREIHFIKEHFILNKNTKAHDNFVWDMKVAVARFYTNNLSEEVKKGQKEKVSQGWLPTKPPLGYKTIGEKGHKIHVIDDQKGPFVQTMFELYGTGNYSTRALVIEMSKRGLRSRTGSKVGKSRIHALLSDPFYCGKVRWKGVVHKGSHVPLVTVALFERVHFLLNRKIASPQYRKHLPVFKAKIQCEECGGTITWEIQKARWYGHCNHYKNCSQKKWVRQDNVEEQLFPLFDKVAPKNERVLAWIERALKESHAEESQSHAKKQDDITRSIERTDKRMERAYLDKLDGTADATLCQKIMTEAKAEKDALVDALKALGDAQAAYYEAGYAIHELAAQARAIYNSDKAQPEDRRLLLSHVFSNLTLNEGEITPNYTYAFEFLANWVPKLNASFELEESQSKQGQKSPLQPEMRALLPG</sequence>
<evidence type="ECO:0000256" key="6">
    <source>
        <dbReference type="SAM" id="MobiDB-lite"/>
    </source>
</evidence>
<proteinExistence type="predicted"/>
<evidence type="ECO:0000256" key="4">
    <source>
        <dbReference type="PIRSR" id="PIRSR606118-50"/>
    </source>
</evidence>
<dbReference type="Pfam" id="PF07508">
    <property type="entry name" value="Recombinase"/>
    <property type="match status" value="1"/>
</dbReference>
<dbReference type="PANTHER" id="PTHR30461:SF23">
    <property type="entry name" value="DNA RECOMBINASE-RELATED"/>
    <property type="match status" value="1"/>
</dbReference>
<feature type="domain" description="Recombinase" evidence="8">
    <location>
        <begin position="160"/>
        <end position="269"/>
    </location>
</feature>
<evidence type="ECO:0000313" key="10">
    <source>
        <dbReference type="Proteomes" id="UP000177785"/>
    </source>
</evidence>
<dbReference type="InterPro" id="IPR006119">
    <property type="entry name" value="Resolv_N"/>
</dbReference>
<dbReference type="GO" id="GO:0003677">
    <property type="term" value="F:DNA binding"/>
    <property type="evidence" value="ECO:0007669"/>
    <property type="project" value="UniProtKB-KW"/>
</dbReference>
<dbReference type="PANTHER" id="PTHR30461">
    <property type="entry name" value="DNA-INVERTASE FROM LAMBDOID PROPHAGE"/>
    <property type="match status" value="1"/>
</dbReference>
<evidence type="ECO:0000256" key="3">
    <source>
        <dbReference type="ARBA" id="ARBA00023172"/>
    </source>
</evidence>
<dbReference type="PROSITE" id="PS51736">
    <property type="entry name" value="RECOMBINASES_3"/>
    <property type="match status" value="1"/>
</dbReference>
<keyword evidence="2" id="KW-0238">DNA-binding</keyword>
<comment type="caution">
    <text evidence="9">The sequence shown here is derived from an EMBL/GenBank/DDBJ whole genome shotgun (WGS) entry which is preliminary data.</text>
</comment>
<dbReference type="AlphaFoldDB" id="A0A1G2G1M4"/>
<name>A0A1G2G1M4_9BACT</name>
<dbReference type="PROSITE" id="PS00397">
    <property type="entry name" value="RECOMBINASES_1"/>
    <property type="match status" value="1"/>
</dbReference>
<feature type="domain" description="Resolvase/invertase-type recombinase catalytic" evidence="7">
    <location>
        <begin position="2"/>
        <end position="153"/>
    </location>
</feature>
<dbReference type="Gene3D" id="3.90.1750.20">
    <property type="entry name" value="Putative Large Serine Recombinase, Chain B, Domain 2"/>
    <property type="match status" value="1"/>
</dbReference>
<gene>
    <name evidence="9" type="ORF">A2756_00085</name>
</gene>
<dbReference type="InterPro" id="IPR011109">
    <property type="entry name" value="DNA_bind_recombinase_dom"/>
</dbReference>
<evidence type="ECO:0000259" key="8">
    <source>
        <dbReference type="PROSITE" id="PS51737"/>
    </source>
</evidence>
<dbReference type="Gene3D" id="3.40.50.1390">
    <property type="entry name" value="Resolvase, N-terminal catalytic domain"/>
    <property type="match status" value="1"/>
</dbReference>